<evidence type="ECO:0000256" key="1">
    <source>
        <dbReference type="ARBA" id="ARBA00009995"/>
    </source>
</evidence>
<proteinExistence type="evidence at transcript level"/>
<accession>A0A8F9RV54</accession>
<comment type="similarity">
    <text evidence="1 3">Belongs to the UDP-glycosyltransferase family.</text>
</comment>
<dbReference type="EMBL" id="MW392736">
    <property type="protein sequence ID" value="QYK20663.1"/>
    <property type="molecule type" value="mRNA"/>
</dbReference>
<dbReference type="SUPFAM" id="SSF53756">
    <property type="entry name" value="UDP-Glycosyltransferase/glycogen phosphorylase"/>
    <property type="match status" value="1"/>
</dbReference>
<evidence type="ECO:0000256" key="3">
    <source>
        <dbReference type="RuleBase" id="RU003718"/>
    </source>
</evidence>
<dbReference type="InterPro" id="IPR035595">
    <property type="entry name" value="UDP_glycos_trans_CS"/>
</dbReference>
<dbReference type="PROSITE" id="PS00375">
    <property type="entry name" value="UDPGT"/>
    <property type="match status" value="1"/>
</dbReference>
<dbReference type="Pfam" id="PF00201">
    <property type="entry name" value="UDPGT"/>
    <property type="match status" value="1"/>
</dbReference>
<sequence>MTGDTFSTPTSVVEVNGNSHAVNGENGHVLVLGFGSQAHIVNSFRLGMYLAERGVIVTYASRQKYVNQLRQSYSPEKIKALGFQTVALADEEEVSHIFARASSFQRALQPYLEQLLEDKKSGLAIPTAILADRFLHFAKDAAQKLDIRRYVFFSASVTEPMMNMIVQDLLSRGRIKRLENGEFVGMEEVCKAPGLEWMRQKDLPWVLWAQTQAFLNIGETLLDADGLVLNFFDDLGAPLIESLRNAFSGRNGTKRKVPKLFTIGPLSNATTFTDVACHDGELKKSDTQCLDWLDKQPRHSVLYICFGSIFRPDAPQLYELALGLEASNRNFLLVLPATTLEDELPKGYASRVKDRGLVILGWVPQLQVLAHPSVGGFMSHCGWSSCLESFGSGVPMIAWPMAADQNPNCRYLVSVLKVAIELTEKKGDMVFAEWAMQVTGKEYDTFVEKEDIVRAVELLMVGEEGKAARVRAEELKVKLAAALAVGGSSYQHLQELADHINNYKK</sequence>
<evidence type="ECO:0000256" key="4">
    <source>
        <dbReference type="RuleBase" id="RU362057"/>
    </source>
</evidence>
<dbReference type="PANTHER" id="PTHR48045:SF31">
    <property type="entry name" value="UDP-GLYCOSYLTRANSFERASE 76B1-LIKE"/>
    <property type="match status" value="1"/>
</dbReference>
<dbReference type="CDD" id="cd03784">
    <property type="entry name" value="GT1_Gtf-like"/>
    <property type="match status" value="1"/>
</dbReference>
<dbReference type="PANTHER" id="PTHR48045">
    <property type="entry name" value="UDP-GLYCOSYLTRANSFERASE 72B1"/>
    <property type="match status" value="1"/>
</dbReference>
<dbReference type="AlphaFoldDB" id="A0A8F9RV54"/>
<reference evidence="5" key="1">
    <citation type="submission" date="2020-12" db="EMBL/GenBank/DDBJ databases">
        <authorList>
            <person name="Chen S."/>
            <person name="Li J."/>
            <person name="Zhang F."/>
            <person name="Xiao B."/>
            <person name="Hu J."/>
            <person name="Cui Y."/>
            <person name="Hofreiter M."/>
            <person name="Hou X."/>
            <person name="Sheng G."/>
            <person name="Lai X."/>
            <person name="Yuan J."/>
        </authorList>
    </citation>
    <scope>NUCLEOTIDE SEQUENCE</scope>
</reference>
<reference evidence="5" key="2">
    <citation type="journal article" date="2021" name="Plant Physiol. Biochem.">
        <title>Cloning and functional characterization of three flavonoid O-glucosyltransferase genes from the liverworts Marchantia emarginata and Marchantia paleacea.</title>
        <authorList>
            <person name="Yuan J.C."/>
            <person name="Xiong R.L."/>
            <person name="Zhu T.T."/>
            <person name="Ni R."/>
            <person name="Fu J."/>
            <person name="Lou H.X."/>
            <person name="Cheng A.X."/>
        </authorList>
    </citation>
    <scope>NUCLEOTIDE SEQUENCE</scope>
</reference>
<evidence type="ECO:0000256" key="2">
    <source>
        <dbReference type="ARBA" id="ARBA00022679"/>
    </source>
</evidence>
<keyword evidence="2 3" id="KW-0808">Transferase</keyword>
<name>A0A8F9RV54_MARPA</name>
<dbReference type="InterPro" id="IPR002213">
    <property type="entry name" value="UDP_glucos_trans"/>
</dbReference>
<keyword evidence="3" id="KW-0328">Glycosyltransferase</keyword>
<dbReference type="FunFam" id="3.40.50.2000:FF:000060">
    <property type="entry name" value="Glycosyltransferase"/>
    <property type="match status" value="1"/>
</dbReference>
<evidence type="ECO:0000313" key="5">
    <source>
        <dbReference type="EMBL" id="QYK20663.1"/>
    </source>
</evidence>
<dbReference type="EC" id="2.4.1.-" evidence="4"/>
<protein>
    <recommendedName>
        <fullName evidence="4">Glycosyltransferase</fullName>
        <ecNumber evidence="4">2.4.1.-</ecNumber>
    </recommendedName>
</protein>
<dbReference type="GO" id="GO:0008194">
    <property type="term" value="F:UDP-glycosyltransferase activity"/>
    <property type="evidence" value="ECO:0007669"/>
    <property type="project" value="InterPro"/>
</dbReference>
<organism evidence="5">
    <name type="scientific">Marchantia paleacea</name>
    <name type="common">Liverwort</name>
    <dbReference type="NCBI Taxonomy" id="56867"/>
    <lineage>
        <taxon>Eukaryota</taxon>
        <taxon>Viridiplantae</taxon>
        <taxon>Streptophyta</taxon>
        <taxon>Embryophyta</taxon>
        <taxon>Marchantiophyta</taxon>
        <taxon>Marchantiopsida</taxon>
        <taxon>Marchantiidae</taxon>
        <taxon>Marchantiales</taxon>
        <taxon>Marchantiaceae</taxon>
        <taxon>Marchantia</taxon>
    </lineage>
</organism>
<dbReference type="Gene3D" id="3.40.50.2000">
    <property type="entry name" value="Glycogen Phosphorylase B"/>
    <property type="match status" value="2"/>
</dbReference>